<keyword evidence="2" id="KW-0255">Endonuclease</keyword>
<organism evidence="2 3">
    <name type="scientific">Aquaticitalea lipolytica</name>
    <dbReference type="NCBI Taxonomy" id="1247562"/>
    <lineage>
        <taxon>Bacteria</taxon>
        <taxon>Pseudomonadati</taxon>
        <taxon>Bacteroidota</taxon>
        <taxon>Flavobacteriia</taxon>
        <taxon>Flavobacteriales</taxon>
        <taxon>Flavobacteriaceae</taxon>
        <taxon>Aquaticitalea</taxon>
    </lineage>
</organism>
<proteinExistence type="predicted"/>
<accession>A0A8J2TTE0</accession>
<dbReference type="Proteomes" id="UP000598120">
    <property type="component" value="Unassembled WGS sequence"/>
</dbReference>
<gene>
    <name evidence="2" type="ORF">GCM10011531_21130</name>
</gene>
<dbReference type="PANTHER" id="PTHR42834:SF1">
    <property type="entry name" value="ENDONUCLEASE_EXONUCLEASE_PHOSPHATASE FAMILY PROTEIN (AFU_ORTHOLOGUE AFUA_3G09210)"/>
    <property type="match status" value="1"/>
</dbReference>
<evidence type="ECO:0000313" key="2">
    <source>
        <dbReference type="EMBL" id="GFZ89372.1"/>
    </source>
</evidence>
<dbReference type="PANTHER" id="PTHR42834">
    <property type="entry name" value="ENDONUCLEASE/EXONUCLEASE/PHOSPHATASE FAMILY PROTEIN (AFU_ORTHOLOGUE AFUA_3G09210)"/>
    <property type="match status" value="1"/>
</dbReference>
<dbReference type="EMBL" id="BMIC01000004">
    <property type="protein sequence ID" value="GFZ89372.1"/>
    <property type="molecule type" value="Genomic_DNA"/>
</dbReference>
<dbReference type="RefSeq" id="WP_188606348.1">
    <property type="nucleotide sequence ID" value="NZ_BMIC01000004.1"/>
</dbReference>
<dbReference type="Gene3D" id="3.60.10.10">
    <property type="entry name" value="Endonuclease/exonuclease/phosphatase"/>
    <property type="match status" value="1"/>
</dbReference>
<feature type="domain" description="Endonuclease/exonuclease/phosphatase" evidence="1">
    <location>
        <begin position="9"/>
        <end position="315"/>
    </location>
</feature>
<dbReference type="AlphaFoldDB" id="A0A8J2TTE0"/>
<dbReference type="InterPro" id="IPR005135">
    <property type="entry name" value="Endo/exonuclease/phosphatase"/>
</dbReference>
<dbReference type="Pfam" id="PF19580">
    <property type="entry name" value="Exo_endo_phos_3"/>
    <property type="match status" value="1"/>
</dbReference>
<reference evidence="2 3" key="1">
    <citation type="journal article" date="2014" name="Int. J. Syst. Evol. Microbiol.">
        <title>Complete genome sequence of Corynebacterium casei LMG S-19264T (=DSM 44701T), isolated from a smear-ripened cheese.</title>
        <authorList>
            <consortium name="US DOE Joint Genome Institute (JGI-PGF)"/>
            <person name="Walter F."/>
            <person name="Albersmeier A."/>
            <person name="Kalinowski J."/>
            <person name="Ruckert C."/>
        </authorList>
    </citation>
    <scope>NUCLEOTIDE SEQUENCE [LARGE SCALE GENOMIC DNA]</scope>
    <source>
        <strain evidence="2 3">CGMCC 1.15295</strain>
    </source>
</reference>
<dbReference type="InterPro" id="IPR036691">
    <property type="entry name" value="Endo/exonu/phosph_ase_sf"/>
</dbReference>
<dbReference type="SUPFAM" id="SSF56219">
    <property type="entry name" value="DNase I-like"/>
    <property type="match status" value="1"/>
</dbReference>
<dbReference type="GO" id="GO:0004519">
    <property type="term" value="F:endonuclease activity"/>
    <property type="evidence" value="ECO:0007669"/>
    <property type="project" value="UniProtKB-KW"/>
</dbReference>
<evidence type="ECO:0000259" key="1">
    <source>
        <dbReference type="Pfam" id="PF19580"/>
    </source>
</evidence>
<keyword evidence="3" id="KW-1185">Reference proteome</keyword>
<sequence length="315" mass="36751">MSSISNLYTIAFYNTENLFDIYLDRRTNDNDFLPTSAKNWTKKRYETKIYKLGSVISKIGFESAQKPPTIIGLAEVENDSVLKDLINSEDLKLYNYKFIHYNSLDERGIDVALLYNEDEFTVEHSETFNIYIQDEQAEQDFTRDILLVTGYLNNEKIHILVNHWPSRHEGSDQTEYKRLLASKKASEIIANLKEHNLDSKIIVMGDFNDNPTSNSMLQLKKENSLYNVTESLWSYSRGSVNHNFTWILFDQILLSQNFLNLKGPGLQFERANIFDEKFLTQHKGKFKGQPFRTYVGKKYKGGFSDHFPVYIQLKK</sequence>
<protein>
    <submittedName>
        <fullName evidence="2">Endonuclease</fullName>
    </submittedName>
</protein>
<evidence type="ECO:0000313" key="3">
    <source>
        <dbReference type="Proteomes" id="UP000598120"/>
    </source>
</evidence>
<comment type="caution">
    <text evidence="2">The sequence shown here is derived from an EMBL/GenBank/DDBJ whole genome shotgun (WGS) entry which is preliminary data.</text>
</comment>
<name>A0A8J2TTE0_9FLAO</name>
<keyword evidence="2" id="KW-0540">Nuclease</keyword>
<keyword evidence="2" id="KW-0378">Hydrolase</keyword>